<dbReference type="GO" id="GO:0000049">
    <property type="term" value="F:tRNA binding"/>
    <property type="evidence" value="ECO:0007669"/>
    <property type="project" value="TreeGrafter"/>
</dbReference>
<dbReference type="NCBIfam" id="TIGR00057">
    <property type="entry name" value="L-threonylcarbamoyladenylate synthase"/>
    <property type="match status" value="1"/>
</dbReference>
<evidence type="ECO:0000256" key="5">
    <source>
        <dbReference type="ARBA" id="ARBA00022490"/>
    </source>
</evidence>
<dbReference type="InterPro" id="IPR005145">
    <property type="entry name" value="Sua5_C"/>
</dbReference>
<evidence type="ECO:0000256" key="2">
    <source>
        <dbReference type="ARBA" id="ARBA00007663"/>
    </source>
</evidence>
<dbReference type="InterPro" id="IPR038385">
    <property type="entry name" value="Sua5/YwlC_C"/>
</dbReference>
<dbReference type="SUPFAM" id="SSF55821">
    <property type="entry name" value="YrdC/RibB"/>
    <property type="match status" value="1"/>
</dbReference>
<dbReference type="GO" id="GO:0005737">
    <property type="term" value="C:cytoplasm"/>
    <property type="evidence" value="ECO:0007669"/>
    <property type="project" value="UniProtKB-SubCell"/>
</dbReference>
<dbReference type="InterPro" id="IPR006070">
    <property type="entry name" value="Sua5-like_dom"/>
</dbReference>
<dbReference type="InterPro" id="IPR017945">
    <property type="entry name" value="DHBP_synth_RibB-like_a/b_dom"/>
</dbReference>
<keyword evidence="10" id="KW-0067">ATP-binding</keyword>
<evidence type="ECO:0000256" key="1">
    <source>
        <dbReference type="ARBA" id="ARBA00004496"/>
    </source>
</evidence>
<evidence type="ECO:0000256" key="4">
    <source>
        <dbReference type="ARBA" id="ARBA00015492"/>
    </source>
</evidence>
<dbReference type="GO" id="GO:0003725">
    <property type="term" value="F:double-stranded RNA binding"/>
    <property type="evidence" value="ECO:0007669"/>
    <property type="project" value="InterPro"/>
</dbReference>
<dbReference type="InterPro" id="IPR050156">
    <property type="entry name" value="TC-AMP_synthase_SUA5"/>
</dbReference>
<dbReference type="FunFam" id="3.90.870.10:FF:000009">
    <property type="entry name" value="Threonylcarbamoyl-AMP synthase, putative"/>
    <property type="match status" value="1"/>
</dbReference>
<dbReference type="GO" id="GO:0061710">
    <property type="term" value="F:L-threonylcarbamoyladenylate synthase"/>
    <property type="evidence" value="ECO:0007669"/>
    <property type="project" value="UniProtKB-EC"/>
</dbReference>
<evidence type="ECO:0000259" key="13">
    <source>
        <dbReference type="PROSITE" id="PS51163"/>
    </source>
</evidence>
<comment type="subcellular location">
    <subcellularLocation>
        <location evidence="1">Cytoplasm</location>
    </subcellularLocation>
</comment>
<dbReference type="GO" id="GO:0005524">
    <property type="term" value="F:ATP binding"/>
    <property type="evidence" value="ECO:0007669"/>
    <property type="project" value="UniProtKB-KW"/>
</dbReference>
<gene>
    <name evidence="14" type="ORF">CHYS00102_LOCUS13299</name>
</gene>
<keyword evidence="8" id="KW-0548">Nucleotidyltransferase</keyword>
<keyword evidence="7" id="KW-0819">tRNA processing</keyword>
<dbReference type="EMBL" id="HBFR01018305">
    <property type="protein sequence ID" value="CAD8886101.1"/>
    <property type="molecule type" value="Transcribed_RNA"/>
</dbReference>
<keyword evidence="9" id="KW-0547">Nucleotide-binding</keyword>
<proteinExistence type="inferred from homology"/>
<feature type="domain" description="YrdC-like" evidence="13">
    <location>
        <begin position="131"/>
        <end position="331"/>
    </location>
</feature>
<evidence type="ECO:0000256" key="9">
    <source>
        <dbReference type="ARBA" id="ARBA00022741"/>
    </source>
</evidence>
<dbReference type="AlphaFoldDB" id="A0A7S1BG99"/>
<evidence type="ECO:0000256" key="3">
    <source>
        <dbReference type="ARBA" id="ARBA00012584"/>
    </source>
</evidence>
<evidence type="ECO:0000256" key="8">
    <source>
        <dbReference type="ARBA" id="ARBA00022695"/>
    </source>
</evidence>
<reference evidence="14" key="1">
    <citation type="submission" date="2021-01" db="EMBL/GenBank/DDBJ databases">
        <authorList>
            <person name="Corre E."/>
            <person name="Pelletier E."/>
            <person name="Niang G."/>
            <person name="Scheremetjew M."/>
            <person name="Finn R."/>
            <person name="Kale V."/>
            <person name="Holt S."/>
            <person name="Cochrane G."/>
            <person name="Meng A."/>
            <person name="Brown T."/>
            <person name="Cohen L."/>
        </authorList>
    </citation>
    <scope>NUCLEOTIDE SEQUENCE</scope>
    <source>
        <strain evidence="14">308</strain>
    </source>
</reference>
<evidence type="ECO:0000256" key="10">
    <source>
        <dbReference type="ARBA" id="ARBA00022840"/>
    </source>
</evidence>
<dbReference type="Gene3D" id="3.40.50.11030">
    <property type="entry name" value="Threonylcarbamoyl-AMP synthase, C-terminal domain"/>
    <property type="match status" value="1"/>
</dbReference>
<dbReference type="PANTHER" id="PTHR17490:SF16">
    <property type="entry name" value="THREONYLCARBAMOYL-AMP SYNTHASE"/>
    <property type="match status" value="1"/>
</dbReference>
<comment type="similarity">
    <text evidence="2">Belongs to the SUA5 family.</text>
</comment>
<dbReference type="EC" id="2.7.7.87" evidence="3"/>
<dbReference type="PROSITE" id="PS51163">
    <property type="entry name" value="YRDC"/>
    <property type="match status" value="1"/>
</dbReference>
<dbReference type="Gene3D" id="3.90.870.10">
    <property type="entry name" value="DHBP synthase"/>
    <property type="match status" value="1"/>
</dbReference>
<organism evidence="14">
    <name type="scientific">Corethron hystrix</name>
    <dbReference type="NCBI Taxonomy" id="216773"/>
    <lineage>
        <taxon>Eukaryota</taxon>
        <taxon>Sar</taxon>
        <taxon>Stramenopiles</taxon>
        <taxon>Ochrophyta</taxon>
        <taxon>Bacillariophyta</taxon>
        <taxon>Coscinodiscophyceae</taxon>
        <taxon>Corethrophycidae</taxon>
        <taxon>Corethrales</taxon>
        <taxon>Corethraceae</taxon>
        <taxon>Corethron</taxon>
    </lineage>
</organism>
<sequence length="500" mass="53096">MILCTKFPRRQDYDNNRIAYNLNKSRQGIERNYFLRAAVTAHCMISLLVATAECALSECSRFRSLRTVAVVSIPSYGRIAFVRSTTTSTTKVIGRASSLFVMSRTHSSGASAGNSHADSGEKMAKLIPSTPSSLANAGARLRGDFRTSSKPSTLVSFPTETVYGLGANALSSDDCASIFAAKRRPLDDPLIVHVADASDAYALWAADDISLDALRVLAARFWPGPLTLVAPAAPCVPSIVTAGTGHVALRSPSHPVARALIRAAGVPLAAPSANRFGHVSPTRASHVLDDLGGEDVWVVDADDACGVGVESTVARVDGQTRIVTVLRHGAVAKREMQEALEEMTSAGGFVVESACRSAGGAVQGPVAVSPGQAVRHYAPDVTCYVVSRCAAAALMSSVEKSAPEILSRAVVIDYGGRLSALQPHCLAYRDLSENCQPKEAASCIFDTLRWSEEVEGADRVYLPEIILEEEENGRDDGGLLWAVRDRLTRAASGITISELQ</sequence>
<evidence type="ECO:0000256" key="12">
    <source>
        <dbReference type="ARBA" id="ARBA00048366"/>
    </source>
</evidence>
<keyword evidence="5" id="KW-0963">Cytoplasm</keyword>
<name>A0A7S1BG99_9STRA</name>
<keyword evidence="6" id="KW-0808">Transferase</keyword>
<comment type="catalytic activity">
    <reaction evidence="12">
        <text>L-threonine + hydrogencarbonate + ATP = L-threonylcarbamoyladenylate + diphosphate + H2O</text>
        <dbReference type="Rhea" id="RHEA:36407"/>
        <dbReference type="ChEBI" id="CHEBI:15377"/>
        <dbReference type="ChEBI" id="CHEBI:17544"/>
        <dbReference type="ChEBI" id="CHEBI:30616"/>
        <dbReference type="ChEBI" id="CHEBI:33019"/>
        <dbReference type="ChEBI" id="CHEBI:57926"/>
        <dbReference type="ChEBI" id="CHEBI:73682"/>
        <dbReference type="EC" id="2.7.7.87"/>
    </reaction>
</comment>
<dbReference type="PANTHER" id="PTHR17490">
    <property type="entry name" value="SUA5"/>
    <property type="match status" value="1"/>
</dbReference>
<evidence type="ECO:0000313" key="14">
    <source>
        <dbReference type="EMBL" id="CAD8886101.1"/>
    </source>
</evidence>
<dbReference type="GO" id="GO:0008033">
    <property type="term" value="P:tRNA processing"/>
    <property type="evidence" value="ECO:0007669"/>
    <property type="project" value="UniProtKB-KW"/>
</dbReference>
<dbReference type="Pfam" id="PF03481">
    <property type="entry name" value="Sua5_C"/>
    <property type="match status" value="1"/>
</dbReference>
<protein>
    <recommendedName>
        <fullName evidence="4">Threonylcarbamoyl-AMP synthase</fullName>
        <ecNumber evidence="3">2.7.7.87</ecNumber>
    </recommendedName>
    <alternativeName>
        <fullName evidence="11">L-threonylcarbamoyladenylate synthase</fullName>
    </alternativeName>
</protein>
<dbReference type="Pfam" id="PF01300">
    <property type="entry name" value="Sua5_yciO_yrdC"/>
    <property type="match status" value="1"/>
</dbReference>
<evidence type="ECO:0000256" key="6">
    <source>
        <dbReference type="ARBA" id="ARBA00022679"/>
    </source>
</evidence>
<accession>A0A7S1BG99</accession>
<evidence type="ECO:0000256" key="11">
    <source>
        <dbReference type="ARBA" id="ARBA00029774"/>
    </source>
</evidence>
<evidence type="ECO:0000256" key="7">
    <source>
        <dbReference type="ARBA" id="ARBA00022694"/>
    </source>
</evidence>
<dbReference type="GO" id="GO:0006450">
    <property type="term" value="P:regulation of translational fidelity"/>
    <property type="evidence" value="ECO:0007669"/>
    <property type="project" value="TreeGrafter"/>
</dbReference>